<dbReference type="AlphaFoldDB" id="A0A1Z5KHU1"/>
<keyword evidence="1" id="KW-0732">Signal</keyword>
<keyword evidence="3" id="KW-1185">Reference proteome</keyword>
<evidence type="ECO:0000313" key="3">
    <source>
        <dbReference type="Proteomes" id="UP000198406"/>
    </source>
</evidence>
<organism evidence="2 3">
    <name type="scientific">Fistulifera solaris</name>
    <name type="common">Oleaginous diatom</name>
    <dbReference type="NCBI Taxonomy" id="1519565"/>
    <lineage>
        <taxon>Eukaryota</taxon>
        <taxon>Sar</taxon>
        <taxon>Stramenopiles</taxon>
        <taxon>Ochrophyta</taxon>
        <taxon>Bacillariophyta</taxon>
        <taxon>Bacillariophyceae</taxon>
        <taxon>Bacillariophycidae</taxon>
        <taxon>Naviculales</taxon>
        <taxon>Naviculaceae</taxon>
        <taxon>Fistulifera</taxon>
    </lineage>
</organism>
<comment type="caution">
    <text evidence="2">The sequence shown here is derived from an EMBL/GenBank/DDBJ whole genome shotgun (WGS) entry which is preliminary data.</text>
</comment>
<dbReference type="InParanoid" id="A0A1Z5KHU1"/>
<dbReference type="EMBL" id="BDSP01000234">
    <property type="protein sequence ID" value="GAX25883.1"/>
    <property type="molecule type" value="Genomic_DNA"/>
</dbReference>
<feature type="signal peptide" evidence="1">
    <location>
        <begin position="1"/>
        <end position="19"/>
    </location>
</feature>
<gene>
    <name evidence="2" type="ORF">FisN_6Hh079</name>
</gene>
<dbReference type="Gene3D" id="3.40.50.150">
    <property type="entry name" value="Vaccinia Virus protein VP39"/>
    <property type="match status" value="1"/>
</dbReference>
<protein>
    <submittedName>
        <fullName evidence="2">Uncharacterized protein</fullName>
    </submittedName>
</protein>
<evidence type="ECO:0000313" key="2">
    <source>
        <dbReference type="EMBL" id="GAX25883.1"/>
    </source>
</evidence>
<dbReference type="InterPro" id="IPR029063">
    <property type="entry name" value="SAM-dependent_MTases_sf"/>
</dbReference>
<dbReference type="Proteomes" id="UP000198406">
    <property type="component" value="Unassembled WGS sequence"/>
</dbReference>
<evidence type="ECO:0000256" key="1">
    <source>
        <dbReference type="SAM" id="SignalP"/>
    </source>
</evidence>
<dbReference type="OrthoDB" id="41285at2759"/>
<feature type="chain" id="PRO_5013392045" evidence="1">
    <location>
        <begin position="20"/>
        <end position="381"/>
    </location>
</feature>
<sequence>MKTLLRKLIFLSVATAVQAWVMTSRPLTSSRFLSSARDAKTVNEDETTTPQLVQRTFYRFSPGSEVDVHNSVVLEDRYIQSKDQKHRTLLLRDGNVEDGEIGDAFFTISPTTTFSTSEIVMALYLASNPALCTEDLLEVSSETGLASILGILGAGFVSRRDDPTSAPEEEDDILTIATKRNKLVPKSLETVTLTAAEERYLPVLMKNSQHAGIPSCTVEPLDWKVRHARGRPPKEVTTIVAVDLALTYPEAVALARTCAYRLRPSWVGRENAKTIPRFVHVCPADREDVAYLQRELTNGYKMTAYTSYLKLEQIIFCPQTVSSSVADEDEDMELEVQDIRSLTFTSLIAQHHPDYVGGGSGELFFPADTGATGFREAESSW</sequence>
<proteinExistence type="predicted"/>
<accession>A0A1Z5KHU1</accession>
<name>A0A1Z5KHU1_FISSO</name>
<reference evidence="2 3" key="1">
    <citation type="journal article" date="2015" name="Plant Cell">
        <title>Oil accumulation by the oleaginous diatom Fistulifera solaris as revealed by the genome and transcriptome.</title>
        <authorList>
            <person name="Tanaka T."/>
            <person name="Maeda Y."/>
            <person name="Veluchamy A."/>
            <person name="Tanaka M."/>
            <person name="Abida H."/>
            <person name="Marechal E."/>
            <person name="Bowler C."/>
            <person name="Muto M."/>
            <person name="Sunaga Y."/>
            <person name="Tanaka M."/>
            <person name="Yoshino T."/>
            <person name="Taniguchi T."/>
            <person name="Fukuda Y."/>
            <person name="Nemoto M."/>
            <person name="Matsumoto M."/>
            <person name="Wong P.S."/>
            <person name="Aburatani S."/>
            <person name="Fujibuchi W."/>
        </authorList>
    </citation>
    <scope>NUCLEOTIDE SEQUENCE [LARGE SCALE GENOMIC DNA]</scope>
    <source>
        <strain evidence="2 3">JPCC DA0580</strain>
    </source>
</reference>